<evidence type="ECO:0000259" key="1">
    <source>
        <dbReference type="Pfam" id="PF00561"/>
    </source>
</evidence>
<dbReference type="Pfam" id="PF00561">
    <property type="entry name" value="Abhydrolase_1"/>
    <property type="match status" value="1"/>
</dbReference>
<dbReference type="Gene3D" id="3.40.50.1820">
    <property type="entry name" value="alpha/beta hydrolase"/>
    <property type="match status" value="1"/>
</dbReference>
<dbReference type="InterPro" id="IPR029058">
    <property type="entry name" value="AB_hydrolase_fold"/>
</dbReference>
<proteinExistence type="predicted"/>
<dbReference type="EMBL" id="BAABJP010000062">
    <property type="protein sequence ID" value="GAA5174584.1"/>
    <property type="molecule type" value="Genomic_DNA"/>
</dbReference>
<protein>
    <submittedName>
        <fullName evidence="2">3-oxoadipate enol-lactonase</fullName>
    </submittedName>
</protein>
<sequence length="263" mass="28342">MPFFTNDGNRIYYEDTGGGPVVVFSHGAFLDHTIWSPVVDRLSADHRCLTWDERGHGMSESNGPFSYWDAARDVIALLDAAGVDRAVLVGMSQGGWLSQRAALAAPDRVSGLLLTGTSMRLLGEVEQAGYAQLAAGWLAEGPVGAVADAVLDIQFAPTDYDGRYFTDRWRAKPPEQWGDVWETILGRDDITDRFTEIACPALLVHGTTDAAFPLSIAEEMSSLLPASRGVVAVPGGSHCLSLTHPDALAEPLRKFVASLEETP</sequence>
<name>A0ABP9RBI2_9PSEU</name>
<reference evidence="3" key="1">
    <citation type="journal article" date="2019" name="Int. J. Syst. Evol. Microbiol.">
        <title>The Global Catalogue of Microorganisms (GCM) 10K type strain sequencing project: providing services to taxonomists for standard genome sequencing and annotation.</title>
        <authorList>
            <consortium name="The Broad Institute Genomics Platform"/>
            <consortium name="The Broad Institute Genome Sequencing Center for Infectious Disease"/>
            <person name="Wu L."/>
            <person name="Ma J."/>
        </authorList>
    </citation>
    <scope>NUCLEOTIDE SEQUENCE [LARGE SCALE GENOMIC DNA]</scope>
    <source>
        <strain evidence="3">JCM 18303</strain>
    </source>
</reference>
<accession>A0ABP9RBI2</accession>
<organism evidence="2 3">
    <name type="scientific">Pseudonocardia eucalypti</name>
    <dbReference type="NCBI Taxonomy" id="648755"/>
    <lineage>
        <taxon>Bacteria</taxon>
        <taxon>Bacillati</taxon>
        <taxon>Actinomycetota</taxon>
        <taxon>Actinomycetes</taxon>
        <taxon>Pseudonocardiales</taxon>
        <taxon>Pseudonocardiaceae</taxon>
        <taxon>Pseudonocardia</taxon>
    </lineage>
</organism>
<dbReference type="PANTHER" id="PTHR43433">
    <property type="entry name" value="HYDROLASE, ALPHA/BETA FOLD FAMILY PROTEIN"/>
    <property type="match status" value="1"/>
</dbReference>
<feature type="domain" description="AB hydrolase-1" evidence="1">
    <location>
        <begin position="20"/>
        <end position="245"/>
    </location>
</feature>
<dbReference type="SUPFAM" id="SSF53474">
    <property type="entry name" value="alpha/beta-Hydrolases"/>
    <property type="match status" value="1"/>
</dbReference>
<dbReference type="InterPro" id="IPR050471">
    <property type="entry name" value="AB_hydrolase"/>
</dbReference>
<evidence type="ECO:0000313" key="3">
    <source>
        <dbReference type="Proteomes" id="UP001428817"/>
    </source>
</evidence>
<dbReference type="RefSeq" id="WP_185062122.1">
    <property type="nucleotide sequence ID" value="NZ_BAABJP010000062.1"/>
</dbReference>
<gene>
    <name evidence="2" type="primary">pcaD_5</name>
    <name evidence="2" type="ORF">GCM10023321_78720</name>
</gene>
<evidence type="ECO:0000313" key="2">
    <source>
        <dbReference type="EMBL" id="GAA5174584.1"/>
    </source>
</evidence>
<dbReference type="Proteomes" id="UP001428817">
    <property type="component" value="Unassembled WGS sequence"/>
</dbReference>
<comment type="caution">
    <text evidence="2">The sequence shown here is derived from an EMBL/GenBank/DDBJ whole genome shotgun (WGS) entry which is preliminary data.</text>
</comment>
<dbReference type="InterPro" id="IPR000073">
    <property type="entry name" value="AB_hydrolase_1"/>
</dbReference>
<keyword evidence="3" id="KW-1185">Reference proteome</keyword>
<dbReference type="PRINTS" id="PR00111">
    <property type="entry name" value="ABHYDROLASE"/>
</dbReference>
<dbReference type="PANTHER" id="PTHR43433:SF5">
    <property type="entry name" value="AB HYDROLASE-1 DOMAIN-CONTAINING PROTEIN"/>
    <property type="match status" value="1"/>
</dbReference>